<feature type="domain" description="RRM" evidence="4">
    <location>
        <begin position="326"/>
        <end position="408"/>
    </location>
</feature>
<dbReference type="GO" id="GO:1990904">
    <property type="term" value="C:ribonucleoprotein complex"/>
    <property type="evidence" value="ECO:0007669"/>
    <property type="project" value="TreeGrafter"/>
</dbReference>
<evidence type="ECO:0000256" key="1">
    <source>
        <dbReference type="ARBA" id="ARBA00022884"/>
    </source>
</evidence>
<dbReference type="GO" id="GO:0003729">
    <property type="term" value="F:mRNA binding"/>
    <property type="evidence" value="ECO:0007669"/>
    <property type="project" value="TreeGrafter"/>
</dbReference>
<gene>
    <name evidence="6" type="ORF">LITE_LOCUS20838</name>
</gene>
<sequence length="504" mass="54058">MSAAAVPVQHATIPPADVVGNAFVHQYYLILRQSPELVHRFYQDDSKLGRPEGNGIMSTTTTMQAINEKILSLVCGDFKVEILTVDSQESYNGGVLVLVTGYLTGNDDLRQKFTQSFFLAPQEKGYFVLNDVFRYVDEAKVYNGKPDPVDAVEVPATTEEGNVKCYALTENFCFLLFILNIFFWLDSSLGKENHILEQGPILSEDVNGGEVYDPSDNGDASVEEEVPVPEVVDEVPEDSQMDSQVVIGSDAKIEEAPKKSYASIVKVMKENAAPFSSPAASPLRSAQRNQEQLPTPVPPSQVFEPQTLNSNGTENGSTQDTEADGPSIYVKGLPFDATHALIENEFKKFGMIRAGGIQVKNQKGFSFGFVEFEAASAAQSAIEASPIMINGCRVVVEEKRSTVRGNSRGRFSSGGGTGYRNDGVRGRGGFGGGGRAYGRGSSGSSDYGSRNPGRGGGGFSNRGGGEGYRRSEKTGNNGGGRTSRSDGPPMNVDRSTAPRVSATA</sequence>
<organism evidence="6 7">
    <name type="scientific">Linum tenue</name>
    <dbReference type="NCBI Taxonomy" id="586396"/>
    <lineage>
        <taxon>Eukaryota</taxon>
        <taxon>Viridiplantae</taxon>
        <taxon>Streptophyta</taxon>
        <taxon>Embryophyta</taxon>
        <taxon>Tracheophyta</taxon>
        <taxon>Spermatophyta</taxon>
        <taxon>Magnoliopsida</taxon>
        <taxon>eudicotyledons</taxon>
        <taxon>Gunneridae</taxon>
        <taxon>Pentapetalae</taxon>
        <taxon>rosids</taxon>
        <taxon>fabids</taxon>
        <taxon>Malpighiales</taxon>
        <taxon>Linaceae</taxon>
        <taxon>Linum</taxon>
    </lineage>
</organism>
<feature type="compositionally biased region" description="Low complexity" evidence="3">
    <location>
        <begin position="275"/>
        <end position="286"/>
    </location>
</feature>
<dbReference type="Pfam" id="PF02136">
    <property type="entry name" value="NTF2"/>
    <property type="match status" value="1"/>
</dbReference>
<feature type="compositionally biased region" description="Gly residues" evidence="3">
    <location>
        <begin position="453"/>
        <end position="466"/>
    </location>
</feature>
<dbReference type="InterPro" id="IPR012677">
    <property type="entry name" value="Nucleotide-bd_a/b_plait_sf"/>
</dbReference>
<feature type="compositionally biased region" description="Polar residues" evidence="3">
    <location>
        <begin position="303"/>
        <end position="320"/>
    </location>
</feature>
<feature type="compositionally biased region" description="Gly residues" evidence="3">
    <location>
        <begin position="426"/>
        <end position="441"/>
    </location>
</feature>
<dbReference type="Gene3D" id="3.30.70.330">
    <property type="match status" value="1"/>
</dbReference>
<dbReference type="CDD" id="cd00780">
    <property type="entry name" value="NTF2"/>
    <property type="match status" value="1"/>
</dbReference>
<dbReference type="PROSITE" id="PS50102">
    <property type="entry name" value="RRM"/>
    <property type="match status" value="1"/>
</dbReference>
<dbReference type="FunFam" id="3.10.450.50:FF:000003">
    <property type="entry name" value="Nuclear transport factor 2 family protein"/>
    <property type="match status" value="1"/>
</dbReference>
<dbReference type="InterPro" id="IPR035979">
    <property type="entry name" value="RBD_domain_sf"/>
</dbReference>
<name>A0AAV0KVP5_9ROSI</name>
<comment type="caution">
    <text evidence="6">The sequence shown here is derived from an EMBL/GenBank/DDBJ whole genome shotgun (WGS) entry which is preliminary data.</text>
</comment>
<evidence type="ECO:0000256" key="2">
    <source>
        <dbReference type="PROSITE-ProRule" id="PRU00176"/>
    </source>
</evidence>
<accession>A0AAV0KVP5</accession>
<evidence type="ECO:0000259" key="5">
    <source>
        <dbReference type="PROSITE" id="PS50177"/>
    </source>
</evidence>
<evidence type="ECO:0000313" key="6">
    <source>
        <dbReference type="EMBL" id="CAI0426549.1"/>
    </source>
</evidence>
<feature type="region of interest" description="Disordered" evidence="3">
    <location>
        <begin position="400"/>
        <end position="504"/>
    </location>
</feature>
<feature type="domain" description="NTF2" evidence="5">
    <location>
        <begin position="19"/>
        <end position="135"/>
    </location>
</feature>
<reference evidence="6" key="1">
    <citation type="submission" date="2022-08" db="EMBL/GenBank/DDBJ databases">
        <authorList>
            <person name="Gutierrez-Valencia J."/>
        </authorList>
    </citation>
    <scope>NUCLEOTIDE SEQUENCE</scope>
</reference>
<evidence type="ECO:0000256" key="3">
    <source>
        <dbReference type="SAM" id="MobiDB-lite"/>
    </source>
</evidence>
<dbReference type="SUPFAM" id="SSF54928">
    <property type="entry name" value="RNA-binding domain, RBD"/>
    <property type="match status" value="1"/>
</dbReference>
<feature type="region of interest" description="Disordered" evidence="3">
    <location>
        <begin position="275"/>
        <end position="326"/>
    </location>
</feature>
<dbReference type="PANTHER" id="PTHR10693:SF20">
    <property type="entry name" value="AT27578P"/>
    <property type="match status" value="1"/>
</dbReference>
<dbReference type="CDD" id="cd00590">
    <property type="entry name" value="RRM_SF"/>
    <property type="match status" value="1"/>
</dbReference>
<feature type="compositionally biased region" description="Low complexity" evidence="3">
    <location>
        <begin position="442"/>
        <end position="452"/>
    </location>
</feature>
<dbReference type="AlphaFoldDB" id="A0AAV0KVP5"/>
<protein>
    <submittedName>
        <fullName evidence="6">Uncharacterized protein</fullName>
    </submittedName>
</protein>
<keyword evidence="7" id="KW-1185">Reference proteome</keyword>
<dbReference type="InterPro" id="IPR018222">
    <property type="entry name" value="Nuclear_transport_factor_2_euk"/>
</dbReference>
<dbReference type="InterPro" id="IPR032710">
    <property type="entry name" value="NTF2-like_dom_sf"/>
</dbReference>
<keyword evidence="1 2" id="KW-0694">RNA-binding</keyword>
<dbReference type="Pfam" id="PF00076">
    <property type="entry name" value="RRM_1"/>
    <property type="match status" value="1"/>
</dbReference>
<evidence type="ECO:0000259" key="4">
    <source>
        <dbReference type="PROSITE" id="PS50102"/>
    </source>
</evidence>
<dbReference type="SUPFAM" id="SSF54427">
    <property type="entry name" value="NTF2-like"/>
    <property type="match status" value="1"/>
</dbReference>
<proteinExistence type="predicted"/>
<dbReference type="InterPro" id="IPR000504">
    <property type="entry name" value="RRM_dom"/>
</dbReference>
<dbReference type="EMBL" id="CAMGYJ010000005">
    <property type="protein sequence ID" value="CAI0426549.1"/>
    <property type="molecule type" value="Genomic_DNA"/>
</dbReference>
<dbReference type="Gene3D" id="3.10.450.50">
    <property type="match status" value="1"/>
</dbReference>
<dbReference type="PROSITE" id="PS50177">
    <property type="entry name" value="NTF2_DOMAIN"/>
    <property type="match status" value="1"/>
</dbReference>
<dbReference type="InterPro" id="IPR002075">
    <property type="entry name" value="NTF2_dom"/>
</dbReference>
<dbReference type="Proteomes" id="UP001154282">
    <property type="component" value="Unassembled WGS sequence"/>
</dbReference>
<dbReference type="SMART" id="SM00360">
    <property type="entry name" value="RRM"/>
    <property type="match status" value="1"/>
</dbReference>
<dbReference type="PANTHER" id="PTHR10693">
    <property type="entry name" value="RAS GTPASE-ACTIVATING PROTEIN-BINDING PROTEIN"/>
    <property type="match status" value="1"/>
</dbReference>
<dbReference type="InterPro" id="IPR039539">
    <property type="entry name" value="Ras_GTPase_bind_prot"/>
</dbReference>
<evidence type="ECO:0000313" key="7">
    <source>
        <dbReference type="Proteomes" id="UP001154282"/>
    </source>
</evidence>
<dbReference type="GO" id="GO:0005829">
    <property type="term" value="C:cytosol"/>
    <property type="evidence" value="ECO:0007669"/>
    <property type="project" value="TreeGrafter"/>
</dbReference>